<reference evidence="1 2" key="1">
    <citation type="submission" date="2020-08" db="EMBL/GenBank/DDBJ databases">
        <title>Bridging the membrane lipid divide: bacteria of the FCB group superphylum have the potential to synthesize archaeal ether lipids.</title>
        <authorList>
            <person name="Villanueva L."/>
            <person name="Von Meijenfeldt F.A.B."/>
            <person name="Westbye A.B."/>
            <person name="Yadav S."/>
            <person name="Hopmans E.C."/>
            <person name="Dutilh B.E."/>
            <person name="Sinninghe Damste J.S."/>
        </authorList>
    </citation>
    <scope>NUCLEOTIDE SEQUENCE [LARGE SCALE GENOMIC DNA]</scope>
    <source>
        <strain evidence="1">NIOZ-UU30</strain>
    </source>
</reference>
<name>A0A8J6NU73_9BACT</name>
<dbReference type="InterPro" id="IPR008323">
    <property type="entry name" value="UCP033563"/>
</dbReference>
<gene>
    <name evidence="1" type="ORF">H8E23_13555</name>
</gene>
<comment type="caution">
    <text evidence="1">The sequence shown here is derived from an EMBL/GenBank/DDBJ whole genome shotgun (WGS) entry which is preliminary data.</text>
</comment>
<dbReference type="Pfam" id="PF06245">
    <property type="entry name" value="DUF1015"/>
    <property type="match status" value="1"/>
</dbReference>
<evidence type="ECO:0000313" key="2">
    <source>
        <dbReference type="Proteomes" id="UP000603434"/>
    </source>
</evidence>
<evidence type="ECO:0000313" key="1">
    <source>
        <dbReference type="EMBL" id="MBC8362412.1"/>
    </source>
</evidence>
<proteinExistence type="predicted"/>
<dbReference type="PANTHER" id="PTHR36454">
    <property type="entry name" value="LMO2823 PROTEIN"/>
    <property type="match status" value="1"/>
</dbReference>
<dbReference type="AlphaFoldDB" id="A0A8J6NU73"/>
<dbReference type="PIRSF" id="PIRSF033563">
    <property type="entry name" value="UCP033563"/>
    <property type="match status" value="1"/>
</dbReference>
<dbReference type="Proteomes" id="UP000603434">
    <property type="component" value="Unassembled WGS sequence"/>
</dbReference>
<sequence>MAEIIPFRGILYNPLKIQNFSDIVAPPFDVISEEEQEYYHNRHPQNMIWLTLGRTTASDTSADNRYTRAADYLKTWFSEKILIQDEMPAFYLTSHEFDHGNKSVTRYGLIALVGLVPFEEGVVLPHEKTFSKVKEERLELIKACKTNLSPIFSLYSDQENRILKALSASISNKAPDINFIDHNVHKHRLWRIIDPAVHRYVADVMKAKRLFIADGHHRYETALRYREWLSSNTPNFNGAHPANHVMMYLCSMEDPGVVILPAHRLLNEVPAAARASLITSAAEYFDIITIPYKGDQRNQARAEFLAKLKSNTSKNCIGVYMKDCPELYLLILKPNVMEQLFGDELEESLRNIDVTVLTRLLLVEILGFDQARLDNEKLIAYTRIAEEAIDRVEAGKHDIAFMLNPTGIEQVRQIAEEGLIMPRKATYFYPKVITGQVLNKLSRSSKKDPFRTGNFRA</sequence>
<dbReference type="EMBL" id="JACNJH010000188">
    <property type="protein sequence ID" value="MBC8362412.1"/>
    <property type="molecule type" value="Genomic_DNA"/>
</dbReference>
<organism evidence="1 2">
    <name type="scientific">Candidatus Desulfatibia profunda</name>
    <dbReference type="NCBI Taxonomy" id="2841695"/>
    <lineage>
        <taxon>Bacteria</taxon>
        <taxon>Pseudomonadati</taxon>
        <taxon>Thermodesulfobacteriota</taxon>
        <taxon>Desulfobacteria</taxon>
        <taxon>Desulfobacterales</taxon>
        <taxon>Desulfobacterales incertae sedis</taxon>
        <taxon>Candidatus Desulfatibia</taxon>
    </lineage>
</organism>
<dbReference type="PANTHER" id="PTHR36454:SF1">
    <property type="entry name" value="DUF1015 DOMAIN-CONTAINING PROTEIN"/>
    <property type="match status" value="1"/>
</dbReference>
<protein>
    <submittedName>
        <fullName evidence="1">DUF1015 domain-containing protein</fullName>
    </submittedName>
</protein>
<accession>A0A8J6NU73</accession>